<dbReference type="Pfam" id="PF13578">
    <property type="entry name" value="Methyltransf_24"/>
    <property type="match status" value="1"/>
</dbReference>
<evidence type="ECO:0000313" key="5">
    <source>
        <dbReference type="EMBL" id="ROO28479.1"/>
    </source>
</evidence>
<dbReference type="Proteomes" id="UP000283993">
    <property type="component" value="Unassembled WGS sequence"/>
</dbReference>
<keyword evidence="1 5" id="KW-0489">Methyltransferase</keyword>
<keyword evidence="2 5" id="KW-0808">Transferase</keyword>
<dbReference type="GO" id="GO:0008171">
    <property type="term" value="F:O-methyltransferase activity"/>
    <property type="evidence" value="ECO:0007669"/>
    <property type="project" value="InterPro"/>
</dbReference>
<dbReference type="Gene3D" id="3.40.50.150">
    <property type="entry name" value="Vaccinia Virus protein VP39"/>
    <property type="match status" value="1"/>
</dbReference>
<feature type="region of interest" description="Disordered" evidence="4">
    <location>
        <begin position="17"/>
        <end position="37"/>
    </location>
</feature>
<dbReference type="AlphaFoldDB" id="A0A423PS93"/>
<dbReference type="PANTHER" id="PTHR43167:SF1">
    <property type="entry name" value="PUTATIVE (AFU_ORTHOLOGUE AFUA_6G01830)-RELATED"/>
    <property type="match status" value="1"/>
</dbReference>
<gene>
    <name evidence="5" type="ORF">SAOR_05730</name>
</gene>
<reference evidence="5 6" key="1">
    <citation type="submission" date="2013-10" db="EMBL/GenBank/DDBJ databases">
        <title>Salinisphaera orenii MK-B5 Genome Sequencing.</title>
        <authorList>
            <person name="Lai Q."/>
            <person name="Li C."/>
            <person name="Shao Z."/>
        </authorList>
    </citation>
    <scope>NUCLEOTIDE SEQUENCE [LARGE SCALE GENOMIC DNA]</scope>
    <source>
        <strain evidence="5 6">MK-B5</strain>
    </source>
</reference>
<evidence type="ECO:0000256" key="4">
    <source>
        <dbReference type="SAM" id="MobiDB-lite"/>
    </source>
</evidence>
<evidence type="ECO:0000256" key="1">
    <source>
        <dbReference type="ARBA" id="ARBA00022603"/>
    </source>
</evidence>
<dbReference type="PROSITE" id="PS51682">
    <property type="entry name" value="SAM_OMT_I"/>
    <property type="match status" value="1"/>
</dbReference>
<dbReference type="InterPro" id="IPR029063">
    <property type="entry name" value="SAM-dependent_MTases_sf"/>
</dbReference>
<name>A0A423PS93_9GAMM</name>
<dbReference type="InterPro" id="IPR002935">
    <property type="entry name" value="SAM_O-MeTrfase"/>
</dbReference>
<evidence type="ECO:0000256" key="2">
    <source>
        <dbReference type="ARBA" id="ARBA00022679"/>
    </source>
</evidence>
<keyword evidence="6" id="KW-1185">Reference proteome</keyword>
<comment type="caution">
    <text evidence="5">The sequence shown here is derived from an EMBL/GenBank/DDBJ whole genome shotgun (WGS) entry which is preliminary data.</text>
</comment>
<proteinExistence type="predicted"/>
<dbReference type="RefSeq" id="WP_123630596.1">
    <property type="nucleotide sequence ID" value="NZ_AYKH01000009.1"/>
</dbReference>
<dbReference type="CDD" id="cd02440">
    <property type="entry name" value="AdoMet_MTases"/>
    <property type="match status" value="1"/>
</dbReference>
<evidence type="ECO:0000256" key="3">
    <source>
        <dbReference type="ARBA" id="ARBA00022691"/>
    </source>
</evidence>
<keyword evidence="3" id="KW-0949">S-adenosyl-L-methionine</keyword>
<dbReference type="SUPFAM" id="SSF53335">
    <property type="entry name" value="S-adenosyl-L-methionine-dependent methyltransferases"/>
    <property type="match status" value="1"/>
</dbReference>
<protein>
    <submittedName>
        <fullName evidence="5">O-methyltransferase</fullName>
    </submittedName>
</protein>
<dbReference type="EMBL" id="AYKH01000009">
    <property type="protein sequence ID" value="ROO28479.1"/>
    <property type="molecule type" value="Genomic_DNA"/>
</dbReference>
<organism evidence="5 6">
    <name type="scientific">Salinisphaera orenii MK-B5</name>
    <dbReference type="NCBI Taxonomy" id="856730"/>
    <lineage>
        <taxon>Bacteria</taxon>
        <taxon>Pseudomonadati</taxon>
        <taxon>Pseudomonadota</taxon>
        <taxon>Gammaproteobacteria</taxon>
        <taxon>Salinisphaerales</taxon>
        <taxon>Salinisphaeraceae</taxon>
        <taxon>Salinisphaera</taxon>
    </lineage>
</organism>
<dbReference type="GO" id="GO:0032259">
    <property type="term" value="P:methylation"/>
    <property type="evidence" value="ECO:0007669"/>
    <property type="project" value="UniProtKB-KW"/>
</dbReference>
<evidence type="ECO:0000313" key="6">
    <source>
        <dbReference type="Proteomes" id="UP000283993"/>
    </source>
</evidence>
<sequence length="212" mass="22939">MDERIDNVLAHYDTLRDAERAQRDDPAAARNRHTDRDRRLLAVGPETGRLINVLARSLTAPHILELGTAYGYSTIWLGEAARAAGGHVTTMEVHAHKAAHARDMATKAGLNGYIDFHVGDAVEMIGALAEPIDFVLLDLWKDLYVPCLEAFHPKLAPGAIIVADNMLRPGGDSVQRYGEAVRARAGVTSVLLPVGSGLEVSRFTPTQARDSG</sequence>
<dbReference type="PANTHER" id="PTHR43167">
    <property type="entry name" value="PUTATIVE (AFU_ORTHOLOGUE AFUA_6G01830)-RELATED"/>
    <property type="match status" value="1"/>
</dbReference>
<accession>A0A423PS93</accession>